<organism evidence="2 3">
    <name type="scientific">Pseudomonas chlororaphis</name>
    <dbReference type="NCBI Taxonomy" id="587753"/>
    <lineage>
        <taxon>Bacteria</taxon>
        <taxon>Pseudomonadati</taxon>
        <taxon>Pseudomonadota</taxon>
        <taxon>Gammaproteobacteria</taxon>
        <taxon>Pseudomonadales</taxon>
        <taxon>Pseudomonadaceae</taxon>
        <taxon>Pseudomonas</taxon>
    </lineage>
</organism>
<evidence type="ECO:0000256" key="1">
    <source>
        <dbReference type="SAM" id="Phobius"/>
    </source>
</evidence>
<evidence type="ECO:0000313" key="3">
    <source>
        <dbReference type="Proteomes" id="UP000268048"/>
    </source>
</evidence>
<keyword evidence="1" id="KW-1133">Transmembrane helix</keyword>
<protein>
    <submittedName>
        <fullName evidence="2">Uncharacterized protein</fullName>
    </submittedName>
</protein>
<sequence>MGYWLFMITQPALILAHVFMWWPFLQTLPKNPFKLSRLSPD</sequence>
<keyword evidence="1" id="KW-0472">Membrane</keyword>
<feature type="transmembrane region" description="Helical" evidence="1">
    <location>
        <begin position="6"/>
        <end position="25"/>
    </location>
</feature>
<proteinExistence type="predicted"/>
<evidence type="ECO:0000313" key="2">
    <source>
        <dbReference type="EMBL" id="AZE50693.1"/>
    </source>
</evidence>
<dbReference type="Proteomes" id="UP000268048">
    <property type="component" value="Chromosome"/>
</dbReference>
<dbReference type="AlphaFoldDB" id="A0A3G7TUC0"/>
<dbReference type="EMBL" id="CP027753">
    <property type="protein sequence ID" value="AZE50693.1"/>
    <property type="molecule type" value="Genomic_DNA"/>
</dbReference>
<reference evidence="2 3" key="1">
    <citation type="submission" date="2018-03" db="EMBL/GenBank/DDBJ databases">
        <title>Diversity of phytobeneficial traits revealed by whole-genome analysis of worldwide-isolated phenazine-producing Pseudomonas spp.</title>
        <authorList>
            <person name="Biessy A."/>
            <person name="Novinscak A."/>
            <person name="Blom J."/>
            <person name="Leger G."/>
            <person name="Thomashow L.S."/>
            <person name="Cazorla F.M."/>
            <person name="Josic D."/>
            <person name="Filion M."/>
        </authorList>
    </citation>
    <scope>NUCLEOTIDE SEQUENCE [LARGE SCALE GENOMIC DNA]</scope>
    <source>
        <strain evidence="2 3">B25</strain>
    </source>
</reference>
<accession>A0A3G7TUC0</accession>
<gene>
    <name evidence="2" type="ORF">C4K04_5042</name>
</gene>
<name>A0A3G7TUC0_9PSED</name>
<keyword evidence="1" id="KW-0812">Transmembrane</keyword>